<dbReference type="PANTHER" id="PTHR43788">
    <property type="entry name" value="DNA2/NAM7 HELICASE FAMILY MEMBER"/>
    <property type="match status" value="1"/>
</dbReference>
<keyword evidence="5" id="KW-0378">Hydrolase</keyword>
<protein>
    <submittedName>
        <fullName evidence="5">Exodeoxyribonuclease V subunit alpha</fullName>
        <ecNumber evidence="5">3.1.11.5</ecNumber>
    </submittedName>
</protein>
<dbReference type="OrthoDB" id="9803432at2"/>
<accession>A0A449B293</accession>
<organism evidence="5 6">
    <name type="scientific">Mycoplasmopsis citelli</name>
    <dbReference type="NCBI Taxonomy" id="171281"/>
    <lineage>
        <taxon>Bacteria</taxon>
        <taxon>Bacillati</taxon>
        <taxon>Mycoplasmatota</taxon>
        <taxon>Mycoplasmoidales</taxon>
        <taxon>Metamycoplasmataceae</taxon>
        <taxon>Mycoplasmopsis</taxon>
    </lineage>
</organism>
<dbReference type="GO" id="GO:0008854">
    <property type="term" value="F:exodeoxyribonuclease V activity"/>
    <property type="evidence" value="ECO:0007669"/>
    <property type="project" value="UniProtKB-EC"/>
</dbReference>
<dbReference type="SUPFAM" id="SSF52540">
    <property type="entry name" value="P-loop containing nucleoside triphosphate hydrolases"/>
    <property type="match status" value="1"/>
</dbReference>
<name>A0A449B293_9BACT</name>
<dbReference type="InterPro" id="IPR027417">
    <property type="entry name" value="P-loop_NTPase"/>
</dbReference>
<gene>
    <name evidence="5" type="primary">recD</name>
    <name evidence="5" type="ORF">NCTC10181_00572</name>
</gene>
<dbReference type="AlphaFoldDB" id="A0A449B293"/>
<dbReference type="GO" id="GO:0003678">
    <property type="term" value="F:DNA helicase activity"/>
    <property type="evidence" value="ECO:0007669"/>
    <property type="project" value="UniProtKB-ARBA"/>
</dbReference>
<dbReference type="KEGG" id="mcit:NCTC10181_00572"/>
<dbReference type="EC" id="3.1.11.5" evidence="5"/>
<dbReference type="GO" id="GO:0005524">
    <property type="term" value="F:ATP binding"/>
    <property type="evidence" value="ECO:0007669"/>
    <property type="project" value="UniProtKB-KW"/>
</dbReference>
<dbReference type="Gene3D" id="3.40.50.300">
    <property type="entry name" value="P-loop containing nucleotide triphosphate hydrolases"/>
    <property type="match status" value="2"/>
</dbReference>
<dbReference type="Pfam" id="PF18335">
    <property type="entry name" value="SH3_13"/>
    <property type="match status" value="1"/>
</dbReference>
<sequence length="736" mass="84972">MSSQKLKGSFVKFLKGGKGSNWALLMFKPDNGSKTIVLYARNNVPNLYVQYEISFKSNSKYSHNKLLESYIPIANTQDINWEEYFFKHVPSIGKTTAKKVNEKWGNEIFNLVKDTKQNYAELSEILSDRQIESFKNYYEQNTHQVDSLMILNSENDIKFFYSNSMQSFYEKLLNLIKTKESFIEMFQVKSPYSLYFDYELDLSDVDRFALLLDSTYQNDKNQFSNDRFEAYVDFLLKDKESNNSTLINIAEVAKDVAGILNFEKEDIIERFKFLIAHKKVRFRQVGEISYLTRNSTYEKEKLILSKITQINSKKSMNLNCNISEEFNTLSNEQKDAFLNFLNFNISVVSGGPGTGKSYLIKFINKTLQENGLENLKDYYILTPTGRASSNISLKINEQCKTIHSMLRIDKNERGINEETLEALKEVKVVVVDEFSMVNVNIFSKLLSSCPNLEKIILIGDVEQLPAIGPGNLLEEIISFNLAKTTFLEKNFRTESKEIVQHFSAIKYNQLPVFKKSIVDLYQFNSNTFLSDITNLFLEEVKKFSLDNVILLAPSYKGSVGITNLNNEIQKQLNPNSEIIYTIKKFQDEINFKIGDRVIQLENRVADDIYNGDIGYIKGLIIDNNKKTKTIVVEFKRNANVINVKYSEMEFREQINLAYAITVHKFQGSETDSVIFAINPQYKFMTTKKLIYTATSRAIRHLSIATNVNCDYLEILVENSANKENILTNFRYILQGE</sequence>
<dbReference type="RefSeq" id="WP_129725519.1">
    <property type="nucleotide sequence ID" value="NZ_LR215036.1"/>
</dbReference>
<dbReference type="InterPro" id="IPR027785">
    <property type="entry name" value="UvrD-like_helicase_C"/>
</dbReference>
<dbReference type="EMBL" id="LR215036">
    <property type="protein sequence ID" value="VEU74712.1"/>
    <property type="molecule type" value="Genomic_DNA"/>
</dbReference>
<evidence type="ECO:0000259" key="4">
    <source>
        <dbReference type="Pfam" id="PF18335"/>
    </source>
</evidence>
<proteinExistence type="predicted"/>
<evidence type="ECO:0000259" key="3">
    <source>
        <dbReference type="Pfam" id="PF13538"/>
    </source>
</evidence>
<keyword evidence="2" id="KW-0067">ATP-binding</keyword>
<evidence type="ECO:0000256" key="2">
    <source>
        <dbReference type="ARBA" id="ARBA00022840"/>
    </source>
</evidence>
<dbReference type="InterPro" id="IPR050534">
    <property type="entry name" value="Coronavir_polyprotein_1ab"/>
</dbReference>
<keyword evidence="6" id="KW-1185">Reference proteome</keyword>
<dbReference type="CDD" id="cd17933">
    <property type="entry name" value="DEXSc_RecD-like"/>
    <property type="match status" value="1"/>
</dbReference>
<dbReference type="Proteomes" id="UP000290985">
    <property type="component" value="Chromosome"/>
</dbReference>
<evidence type="ECO:0000256" key="1">
    <source>
        <dbReference type="ARBA" id="ARBA00022741"/>
    </source>
</evidence>
<reference evidence="5 6" key="1">
    <citation type="submission" date="2019-01" db="EMBL/GenBank/DDBJ databases">
        <authorList>
            <consortium name="Pathogen Informatics"/>
        </authorList>
    </citation>
    <scope>NUCLEOTIDE SEQUENCE [LARGE SCALE GENOMIC DNA]</scope>
    <source>
        <strain evidence="5 6">NCTC10181</strain>
    </source>
</reference>
<dbReference type="CDD" id="cd18809">
    <property type="entry name" value="SF1_C_RecD"/>
    <property type="match status" value="1"/>
</dbReference>
<evidence type="ECO:0000313" key="6">
    <source>
        <dbReference type="Proteomes" id="UP000290985"/>
    </source>
</evidence>
<keyword evidence="1" id="KW-0547">Nucleotide-binding</keyword>
<dbReference type="Pfam" id="PF13538">
    <property type="entry name" value="UvrD_C_2"/>
    <property type="match status" value="1"/>
</dbReference>
<feature type="domain" description="ATP-dependent RecD2 DNA helicase SH3" evidence="4">
    <location>
        <begin position="564"/>
        <end position="634"/>
    </location>
</feature>
<dbReference type="InterPro" id="IPR041451">
    <property type="entry name" value="RecD2_SH13"/>
</dbReference>
<evidence type="ECO:0000313" key="5">
    <source>
        <dbReference type="EMBL" id="VEU74712.1"/>
    </source>
</evidence>
<feature type="domain" description="UvrD-like helicase C-terminal" evidence="3">
    <location>
        <begin position="656"/>
        <end position="702"/>
    </location>
</feature>
<dbReference type="Gene3D" id="2.30.30.940">
    <property type="match status" value="1"/>
</dbReference>
<dbReference type="PANTHER" id="PTHR43788:SF6">
    <property type="entry name" value="DNA HELICASE B"/>
    <property type="match status" value="1"/>
</dbReference>
<dbReference type="Pfam" id="PF13245">
    <property type="entry name" value="AAA_19"/>
    <property type="match status" value="1"/>
</dbReference>